<evidence type="ECO:0008006" key="4">
    <source>
        <dbReference type="Google" id="ProtNLM"/>
    </source>
</evidence>
<reference evidence="2" key="1">
    <citation type="submission" date="2023-09" db="EMBL/GenBank/DDBJ databases">
        <title>30 novel species of actinomycetes from the DSMZ collection.</title>
        <authorList>
            <person name="Nouioui I."/>
        </authorList>
    </citation>
    <scope>NUCLEOTIDE SEQUENCE</scope>
    <source>
        <strain evidence="2">DSM 115977</strain>
    </source>
</reference>
<feature type="region of interest" description="Disordered" evidence="1">
    <location>
        <begin position="28"/>
        <end position="50"/>
    </location>
</feature>
<protein>
    <recommendedName>
        <fullName evidence="4">Lipoprotein LpqN</fullName>
    </recommendedName>
</protein>
<name>A0ABU2X1R3_9ACTN</name>
<comment type="caution">
    <text evidence="2">The sequence shown here is derived from an EMBL/GenBank/DDBJ whole genome shotgun (WGS) entry which is preliminary data.</text>
</comment>
<sequence length="213" mass="23024">MSKAVTRMFARGVVAVMVGTAVLGCSPQSGRQAAAPSPSTSVQPTANPSSMRARLELPMRLGNRSRFFHRPLLFALGDDLERLSRLVDDPRDEAGQVYNGESDADYAVLVSAVAGTVSDEEATLDEVFRFFPQVREIRAVDPGPLGGVARCGNGRNDQYYVTMCAWADRISLGTVTFLSSKKRLGPPGNEFIEIRSMLEIPIPGPDPRPVITG</sequence>
<evidence type="ECO:0000256" key="1">
    <source>
        <dbReference type="SAM" id="MobiDB-lite"/>
    </source>
</evidence>
<accession>A0ABU2X1R3</accession>
<gene>
    <name evidence="2" type="ORF">RM555_19710</name>
</gene>
<dbReference type="RefSeq" id="WP_311413134.1">
    <property type="nucleotide sequence ID" value="NZ_JAVRFL010000023.1"/>
</dbReference>
<dbReference type="PROSITE" id="PS51257">
    <property type="entry name" value="PROKAR_LIPOPROTEIN"/>
    <property type="match status" value="1"/>
</dbReference>
<proteinExistence type="predicted"/>
<evidence type="ECO:0000313" key="2">
    <source>
        <dbReference type="EMBL" id="MDT0531217.1"/>
    </source>
</evidence>
<dbReference type="EMBL" id="JAVRFL010000023">
    <property type="protein sequence ID" value="MDT0531217.1"/>
    <property type="molecule type" value="Genomic_DNA"/>
</dbReference>
<keyword evidence="3" id="KW-1185">Reference proteome</keyword>
<evidence type="ECO:0000313" key="3">
    <source>
        <dbReference type="Proteomes" id="UP001180973"/>
    </source>
</evidence>
<organism evidence="2 3">
    <name type="scientific">Micromonospora reichwaldensis</name>
    <dbReference type="NCBI Taxonomy" id="3075516"/>
    <lineage>
        <taxon>Bacteria</taxon>
        <taxon>Bacillati</taxon>
        <taxon>Actinomycetota</taxon>
        <taxon>Actinomycetes</taxon>
        <taxon>Micromonosporales</taxon>
        <taxon>Micromonosporaceae</taxon>
        <taxon>Micromonospora</taxon>
    </lineage>
</organism>
<dbReference type="Proteomes" id="UP001180973">
    <property type="component" value="Unassembled WGS sequence"/>
</dbReference>